<feature type="compositionally biased region" description="Low complexity" evidence="1">
    <location>
        <begin position="501"/>
        <end position="511"/>
    </location>
</feature>
<feature type="compositionally biased region" description="Low complexity" evidence="1">
    <location>
        <begin position="811"/>
        <end position="822"/>
    </location>
</feature>
<feature type="region of interest" description="Disordered" evidence="1">
    <location>
        <begin position="210"/>
        <end position="274"/>
    </location>
</feature>
<feature type="region of interest" description="Disordered" evidence="1">
    <location>
        <begin position="663"/>
        <end position="755"/>
    </location>
</feature>
<organism evidence="2 3">
    <name type="scientific">Raphidocelis subcapitata</name>
    <dbReference type="NCBI Taxonomy" id="307507"/>
    <lineage>
        <taxon>Eukaryota</taxon>
        <taxon>Viridiplantae</taxon>
        <taxon>Chlorophyta</taxon>
        <taxon>core chlorophytes</taxon>
        <taxon>Chlorophyceae</taxon>
        <taxon>CS clade</taxon>
        <taxon>Sphaeropleales</taxon>
        <taxon>Selenastraceae</taxon>
        <taxon>Raphidocelis</taxon>
    </lineage>
</organism>
<feature type="compositionally biased region" description="Low complexity" evidence="1">
    <location>
        <begin position="462"/>
        <end position="481"/>
    </location>
</feature>
<feature type="compositionally biased region" description="Low complexity" evidence="1">
    <location>
        <begin position="210"/>
        <end position="224"/>
    </location>
</feature>
<comment type="caution">
    <text evidence="2">The sequence shown here is derived from an EMBL/GenBank/DDBJ whole genome shotgun (WGS) entry which is preliminary data.</text>
</comment>
<proteinExistence type="predicted"/>
<protein>
    <submittedName>
        <fullName evidence="2">Uncharacterized protein</fullName>
    </submittedName>
</protein>
<evidence type="ECO:0000313" key="3">
    <source>
        <dbReference type="Proteomes" id="UP000247498"/>
    </source>
</evidence>
<sequence>MTVLIQKMLTRTDLGAPTVKSIRISLAKAQVRGAIGSLLECGQSDDVSSTDQALEALAAAAVPLSAVDPSGASWELLLKSTYRAGHQAFFVERAGEFLRSCDAQPGDIWQLIRHGNKLAMRLVKQEPQADGAALKQEEAADEACSSDVSDQQAIPECVRGPSVGLAPSPPVPRPAPRHSHGAPSPPVALADMRQYGSSSSLASCQIAAGGAMGPPSAAPSGASSVTGDRKRPAAVLGAGDDAPGAKRTPGGSPASGPAATPPLAPQHSSTVPQAPAALSLPPAACSAPQSQAAAYHAAAPAPAAAWQGGWVVQQQPQPAAPAAQYPAAAAHPSAAAAAQPSAAVAAHTSAATAAHHPHQLPVTCNGLHGLLDATTLTITVVGPHNRGSRVLPEVFEALAGKSTTRKWRRSLVVHPGAADPSLLAPTPIGDWLARYPHLEACLPPRGSGRAAARAALGAMGDAPAPAAAAPASDAPRVPRASGDGRGSADGGPRVERKARADGAQGAAAAAAAGGGSHGGQRSREPSKPRTLTIKTSRQPDAAAPAGAGAAPAQAHAGGAAQPASLPPSLMLPGGGVVRWLPVQCIDLGGWLDLTDLSVLMLNPRGEACRMSPAEFEAMAGKGSTRKWRRSLVVQPGGDDPRLAEPLTVGEWMRRHGVAGALGSLPGTSALPPPGGAAPAAAAAAPAPAPRQRAAAASAPGAAPAAAVAAPPPPLPQQPQPVAPSAGGGAVPLGAAPRPAGYGGKRLPGSGLLRAPSGAAPWAHQLQPKAPHLHPSQARAQGLWPPHAPPSPPPRTATPQLPGCPPAPAAPLPECGGSRSGGSDESDGWLEDLLCCDGGGIGIGMAALSDLGVEVAGAARLSAAPAPAVRPAGAEEDDGAATLILAPSSAVHAADWLATW</sequence>
<gene>
    <name evidence="2" type="ORF">Rsub_01171</name>
</gene>
<feature type="compositionally biased region" description="Pro residues" evidence="1">
    <location>
        <begin position="785"/>
        <end position="810"/>
    </location>
</feature>
<evidence type="ECO:0000313" key="2">
    <source>
        <dbReference type="EMBL" id="GBF88458.1"/>
    </source>
</evidence>
<dbReference type="InParanoid" id="A0A2V0NLX9"/>
<dbReference type="Gene3D" id="3.10.390.10">
    <property type="entry name" value="SAND domain-like"/>
    <property type="match status" value="1"/>
</dbReference>
<feature type="compositionally biased region" description="Low complexity" evidence="1">
    <location>
        <begin position="538"/>
        <end position="562"/>
    </location>
</feature>
<keyword evidence="3" id="KW-1185">Reference proteome</keyword>
<dbReference type="SUPFAM" id="SSF63763">
    <property type="entry name" value="SAND domain-like"/>
    <property type="match status" value="1"/>
</dbReference>
<feature type="compositionally biased region" description="Low complexity" evidence="1">
    <location>
        <begin position="676"/>
        <end position="708"/>
    </location>
</feature>
<feature type="region of interest" description="Disordered" evidence="1">
    <location>
        <begin position="462"/>
        <end position="562"/>
    </location>
</feature>
<accession>A0A2V0NLX9</accession>
<feature type="region of interest" description="Disordered" evidence="1">
    <location>
        <begin position="769"/>
        <end position="825"/>
    </location>
</feature>
<dbReference type="OrthoDB" id="308383at2759"/>
<reference evidence="2 3" key="1">
    <citation type="journal article" date="2018" name="Sci. Rep.">
        <title>Raphidocelis subcapitata (=Pseudokirchneriella subcapitata) provides an insight into genome evolution and environmental adaptations in the Sphaeropleales.</title>
        <authorList>
            <person name="Suzuki S."/>
            <person name="Yamaguchi H."/>
            <person name="Nakajima N."/>
            <person name="Kawachi M."/>
        </authorList>
    </citation>
    <scope>NUCLEOTIDE SEQUENCE [LARGE SCALE GENOMIC DNA]</scope>
    <source>
        <strain evidence="2 3">NIES-35</strain>
    </source>
</reference>
<dbReference type="STRING" id="307507.A0A2V0NLX9"/>
<dbReference type="Proteomes" id="UP000247498">
    <property type="component" value="Unassembled WGS sequence"/>
</dbReference>
<dbReference type="EMBL" id="BDRX01000005">
    <property type="protein sequence ID" value="GBF88458.1"/>
    <property type="molecule type" value="Genomic_DNA"/>
</dbReference>
<feature type="compositionally biased region" description="Low complexity" evidence="1">
    <location>
        <begin position="248"/>
        <end position="258"/>
    </location>
</feature>
<name>A0A2V0NLX9_9CHLO</name>
<feature type="compositionally biased region" description="Pro residues" evidence="1">
    <location>
        <begin position="709"/>
        <end position="721"/>
    </location>
</feature>
<evidence type="ECO:0000256" key="1">
    <source>
        <dbReference type="SAM" id="MobiDB-lite"/>
    </source>
</evidence>
<dbReference type="InterPro" id="IPR010919">
    <property type="entry name" value="SAND-like_dom_sf"/>
</dbReference>
<dbReference type="AlphaFoldDB" id="A0A2V0NLX9"/>
<feature type="region of interest" description="Disordered" evidence="1">
    <location>
        <begin position="129"/>
        <end position="190"/>
    </location>
</feature>